<keyword evidence="2" id="KW-0004">4Fe-4S</keyword>
<keyword evidence="1" id="KW-0813">Transport</keyword>
<evidence type="ECO:0000256" key="4">
    <source>
        <dbReference type="ARBA" id="ARBA00022982"/>
    </source>
</evidence>
<dbReference type="Pfam" id="PF12801">
    <property type="entry name" value="Fer4_5"/>
    <property type="match status" value="3"/>
</dbReference>
<feature type="transmembrane region" description="Helical" evidence="7">
    <location>
        <begin position="120"/>
        <end position="140"/>
    </location>
</feature>
<dbReference type="Proteomes" id="UP000199309">
    <property type="component" value="Unassembled WGS sequence"/>
</dbReference>
<keyword evidence="7" id="KW-1133">Transmembrane helix</keyword>
<dbReference type="InterPro" id="IPR017900">
    <property type="entry name" value="4Fe4S_Fe_S_CS"/>
</dbReference>
<evidence type="ECO:0000256" key="2">
    <source>
        <dbReference type="ARBA" id="ARBA00022485"/>
    </source>
</evidence>
<keyword evidence="10" id="KW-1185">Reference proteome</keyword>
<keyword evidence="3" id="KW-0479">Metal-binding</keyword>
<keyword evidence="7" id="KW-0472">Membrane</keyword>
<dbReference type="PROSITE" id="PS51379">
    <property type="entry name" value="4FE4S_FER_2"/>
    <property type="match status" value="2"/>
</dbReference>
<evidence type="ECO:0000313" key="9">
    <source>
        <dbReference type="EMBL" id="SDM99070.1"/>
    </source>
</evidence>
<dbReference type="PANTHER" id="PTHR30176">
    <property type="entry name" value="FERREDOXIN-TYPE PROTEIN NAPH"/>
    <property type="match status" value="1"/>
</dbReference>
<dbReference type="InterPro" id="IPR051684">
    <property type="entry name" value="Electron_Trans/Redox"/>
</dbReference>
<evidence type="ECO:0000256" key="7">
    <source>
        <dbReference type="SAM" id="Phobius"/>
    </source>
</evidence>
<dbReference type="Gene3D" id="3.30.70.20">
    <property type="match status" value="1"/>
</dbReference>
<gene>
    <name evidence="9" type="ORF">SAMN05660299_01896</name>
</gene>
<keyword evidence="5" id="KW-0408">Iron</keyword>
<dbReference type="GO" id="GO:0046872">
    <property type="term" value="F:metal ion binding"/>
    <property type="evidence" value="ECO:0007669"/>
    <property type="project" value="UniProtKB-KW"/>
</dbReference>
<dbReference type="PANTHER" id="PTHR30176:SF3">
    <property type="entry name" value="FERREDOXIN-TYPE PROTEIN NAPH"/>
    <property type="match status" value="1"/>
</dbReference>
<name>A0A1G9XQS5_9FIRM</name>
<feature type="domain" description="4Fe-4S ferredoxin-type" evidence="8">
    <location>
        <begin position="220"/>
        <end position="240"/>
    </location>
</feature>
<dbReference type="STRING" id="349095.SAMN05660299_01896"/>
<reference evidence="9 10" key="1">
    <citation type="submission" date="2016-10" db="EMBL/GenBank/DDBJ databases">
        <authorList>
            <person name="de Groot N.N."/>
        </authorList>
    </citation>
    <scope>NUCLEOTIDE SEQUENCE [LARGE SCALE GENOMIC DNA]</scope>
    <source>
        <strain evidence="9 10">DSM 16981</strain>
    </source>
</reference>
<dbReference type="SUPFAM" id="SSF54862">
    <property type="entry name" value="4Fe-4S ferredoxins"/>
    <property type="match status" value="1"/>
</dbReference>
<keyword evidence="6" id="KW-0411">Iron-sulfur</keyword>
<feature type="domain" description="4Fe-4S ferredoxin-type" evidence="8">
    <location>
        <begin position="241"/>
        <end position="271"/>
    </location>
</feature>
<keyword evidence="7" id="KW-0812">Transmembrane</keyword>
<dbReference type="AlphaFoldDB" id="A0A1G9XQS5"/>
<accession>A0A1G9XQS5</accession>
<dbReference type="RefSeq" id="WP_218118762.1">
    <property type="nucleotide sequence ID" value="NZ_FNHQ01000019.1"/>
</dbReference>
<feature type="transmembrane region" description="Helical" evidence="7">
    <location>
        <begin position="173"/>
        <end position="197"/>
    </location>
</feature>
<evidence type="ECO:0000256" key="3">
    <source>
        <dbReference type="ARBA" id="ARBA00022723"/>
    </source>
</evidence>
<evidence type="ECO:0000256" key="1">
    <source>
        <dbReference type="ARBA" id="ARBA00022448"/>
    </source>
</evidence>
<feature type="transmembrane region" description="Helical" evidence="7">
    <location>
        <begin position="70"/>
        <end position="97"/>
    </location>
</feature>
<dbReference type="Pfam" id="PF00037">
    <property type="entry name" value="Fer4"/>
    <property type="match status" value="1"/>
</dbReference>
<dbReference type="GO" id="GO:0005886">
    <property type="term" value="C:plasma membrane"/>
    <property type="evidence" value="ECO:0007669"/>
    <property type="project" value="TreeGrafter"/>
</dbReference>
<dbReference type="EMBL" id="FNHQ01000019">
    <property type="protein sequence ID" value="SDM99070.1"/>
    <property type="molecule type" value="Genomic_DNA"/>
</dbReference>
<sequence>MGKREIIQCITAAACNFNVSGFMNGRIFREESKAVCVPGLNCYSCPGAVAACPLGALQSACSGTVLRIPFYVLGTLLLFGIIFGRFICGWLCPFGLIQDLLYRIPGPKIEHVPGLSVLRWFRYMIAILFVCILPVAAYLISGIGEPAFCKYICPAGTLEAAVPLLFLDQSLTAAVGWITGWKFFLLGIFLVSMIFIYRPFCRFICPLGVWYGLFNHRAALGISVLEEHCTHCGICHRVCPMEATIAGNAECISCGKCTDSCPSSAIYFRNPIRYGGPTEGKNK</sequence>
<evidence type="ECO:0000256" key="5">
    <source>
        <dbReference type="ARBA" id="ARBA00023004"/>
    </source>
</evidence>
<organism evidence="9 10">
    <name type="scientific">Megasphaera paucivorans</name>
    <dbReference type="NCBI Taxonomy" id="349095"/>
    <lineage>
        <taxon>Bacteria</taxon>
        <taxon>Bacillati</taxon>
        <taxon>Bacillota</taxon>
        <taxon>Negativicutes</taxon>
        <taxon>Veillonellales</taxon>
        <taxon>Veillonellaceae</taxon>
        <taxon>Megasphaera</taxon>
    </lineage>
</organism>
<evidence type="ECO:0000259" key="8">
    <source>
        <dbReference type="PROSITE" id="PS51379"/>
    </source>
</evidence>
<dbReference type="GO" id="GO:0051539">
    <property type="term" value="F:4 iron, 4 sulfur cluster binding"/>
    <property type="evidence" value="ECO:0007669"/>
    <property type="project" value="UniProtKB-KW"/>
</dbReference>
<dbReference type="Pfam" id="PF12800">
    <property type="entry name" value="Fer4_4"/>
    <property type="match status" value="1"/>
</dbReference>
<evidence type="ECO:0000256" key="6">
    <source>
        <dbReference type="ARBA" id="ARBA00023014"/>
    </source>
</evidence>
<dbReference type="InterPro" id="IPR017896">
    <property type="entry name" value="4Fe4S_Fe-S-bd"/>
</dbReference>
<keyword evidence="4" id="KW-0249">Electron transport</keyword>
<dbReference type="PROSITE" id="PS00198">
    <property type="entry name" value="4FE4S_FER_1"/>
    <property type="match status" value="2"/>
</dbReference>
<evidence type="ECO:0000313" key="10">
    <source>
        <dbReference type="Proteomes" id="UP000199309"/>
    </source>
</evidence>
<protein>
    <submittedName>
        <fullName evidence="9">4Fe-4S binding domain-containing protein</fullName>
    </submittedName>
</protein>
<proteinExistence type="predicted"/>